<dbReference type="InParanoid" id="A0A078ALM9"/>
<organism evidence="1 2">
    <name type="scientific">Stylonychia lemnae</name>
    <name type="common">Ciliate</name>
    <dbReference type="NCBI Taxonomy" id="5949"/>
    <lineage>
        <taxon>Eukaryota</taxon>
        <taxon>Sar</taxon>
        <taxon>Alveolata</taxon>
        <taxon>Ciliophora</taxon>
        <taxon>Intramacronucleata</taxon>
        <taxon>Spirotrichea</taxon>
        <taxon>Stichotrichia</taxon>
        <taxon>Sporadotrichida</taxon>
        <taxon>Oxytrichidae</taxon>
        <taxon>Stylonychinae</taxon>
        <taxon>Stylonychia</taxon>
    </lineage>
</organism>
<dbReference type="Proteomes" id="UP000039865">
    <property type="component" value="Unassembled WGS sequence"/>
</dbReference>
<evidence type="ECO:0000313" key="2">
    <source>
        <dbReference type="Proteomes" id="UP000039865"/>
    </source>
</evidence>
<accession>A0A078ALM9</accession>
<reference evidence="1 2" key="1">
    <citation type="submission" date="2014-06" db="EMBL/GenBank/DDBJ databases">
        <authorList>
            <person name="Swart Estienne"/>
        </authorList>
    </citation>
    <scope>NUCLEOTIDE SEQUENCE [LARGE SCALE GENOMIC DNA]</scope>
    <source>
        <strain evidence="1 2">130c</strain>
    </source>
</reference>
<keyword evidence="2" id="KW-1185">Reference proteome</keyword>
<proteinExistence type="predicted"/>
<dbReference type="AlphaFoldDB" id="A0A078ALM9"/>
<gene>
    <name evidence="1" type="primary">Contig6550.g7006</name>
    <name evidence="1" type="ORF">STYLEM_11811</name>
</gene>
<dbReference type="EMBL" id="CCKQ01011232">
    <property type="protein sequence ID" value="CDW82776.1"/>
    <property type="molecule type" value="Genomic_DNA"/>
</dbReference>
<evidence type="ECO:0000313" key="1">
    <source>
        <dbReference type="EMBL" id="CDW82776.1"/>
    </source>
</evidence>
<name>A0A078ALM9_STYLE</name>
<sequence>MKWSVPCCYYQLIIKKLNCQQYVTRIIQISGNLYLNQDRVNIKQRKKLPFKSKISTYYFDQYQNIDEIHKKKLRQLINQPIEGQAQSALLELKIKRLTEKQIQTEQIRNKIIKRIKLKTTNFNDSSPDPNLLDTPSGIEKQNDSLELLIQQKQWYQDLKEQEQNDNDQIKDQIYRDTNQQFRRRERVQSWLKKGSKNAYWDPITNTAIIKLKEI</sequence>
<protein>
    <submittedName>
        <fullName evidence="1">Uncharacterized protein</fullName>
    </submittedName>
</protein>